<dbReference type="EMBL" id="ML178836">
    <property type="protein sequence ID" value="TFK98965.1"/>
    <property type="molecule type" value="Genomic_DNA"/>
</dbReference>
<feature type="region of interest" description="Disordered" evidence="1">
    <location>
        <begin position="117"/>
        <end position="161"/>
    </location>
</feature>
<dbReference type="AlphaFoldDB" id="A0A5C3QA77"/>
<protein>
    <submittedName>
        <fullName evidence="2">Uncharacterized protein</fullName>
    </submittedName>
</protein>
<dbReference type="OrthoDB" id="2692435at2759"/>
<gene>
    <name evidence="2" type="ORF">BDV98DRAFT_627349</name>
</gene>
<accession>A0A5C3QA77</accession>
<reference evidence="2 3" key="1">
    <citation type="journal article" date="2019" name="Nat. Ecol. Evol.">
        <title>Megaphylogeny resolves global patterns of mushroom evolution.</title>
        <authorList>
            <person name="Varga T."/>
            <person name="Krizsan K."/>
            <person name="Foldi C."/>
            <person name="Dima B."/>
            <person name="Sanchez-Garcia M."/>
            <person name="Sanchez-Ramirez S."/>
            <person name="Szollosi G.J."/>
            <person name="Szarkandi J.G."/>
            <person name="Papp V."/>
            <person name="Albert L."/>
            <person name="Andreopoulos W."/>
            <person name="Angelini C."/>
            <person name="Antonin V."/>
            <person name="Barry K.W."/>
            <person name="Bougher N.L."/>
            <person name="Buchanan P."/>
            <person name="Buyck B."/>
            <person name="Bense V."/>
            <person name="Catcheside P."/>
            <person name="Chovatia M."/>
            <person name="Cooper J."/>
            <person name="Damon W."/>
            <person name="Desjardin D."/>
            <person name="Finy P."/>
            <person name="Geml J."/>
            <person name="Haridas S."/>
            <person name="Hughes K."/>
            <person name="Justo A."/>
            <person name="Karasinski D."/>
            <person name="Kautmanova I."/>
            <person name="Kiss B."/>
            <person name="Kocsube S."/>
            <person name="Kotiranta H."/>
            <person name="LaButti K.M."/>
            <person name="Lechner B.E."/>
            <person name="Liimatainen K."/>
            <person name="Lipzen A."/>
            <person name="Lukacs Z."/>
            <person name="Mihaltcheva S."/>
            <person name="Morgado L.N."/>
            <person name="Niskanen T."/>
            <person name="Noordeloos M.E."/>
            <person name="Ohm R.A."/>
            <person name="Ortiz-Santana B."/>
            <person name="Ovrebo C."/>
            <person name="Racz N."/>
            <person name="Riley R."/>
            <person name="Savchenko A."/>
            <person name="Shiryaev A."/>
            <person name="Soop K."/>
            <person name="Spirin V."/>
            <person name="Szebenyi C."/>
            <person name="Tomsovsky M."/>
            <person name="Tulloss R.E."/>
            <person name="Uehling J."/>
            <person name="Grigoriev I.V."/>
            <person name="Vagvolgyi C."/>
            <person name="Papp T."/>
            <person name="Martin F.M."/>
            <person name="Miettinen O."/>
            <person name="Hibbett D.S."/>
            <person name="Nagy L.G."/>
        </authorList>
    </citation>
    <scope>NUCLEOTIDE SEQUENCE [LARGE SCALE GENOMIC DNA]</scope>
    <source>
        <strain evidence="2 3">CBS 309.79</strain>
    </source>
</reference>
<keyword evidence="3" id="KW-1185">Reference proteome</keyword>
<name>A0A5C3QA77_9AGAR</name>
<evidence type="ECO:0000256" key="1">
    <source>
        <dbReference type="SAM" id="MobiDB-lite"/>
    </source>
</evidence>
<evidence type="ECO:0000313" key="2">
    <source>
        <dbReference type="EMBL" id="TFK98965.1"/>
    </source>
</evidence>
<evidence type="ECO:0000313" key="3">
    <source>
        <dbReference type="Proteomes" id="UP000305067"/>
    </source>
</evidence>
<feature type="compositionally biased region" description="Low complexity" evidence="1">
    <location>
        <begin position="143"/>
        <end position="161"/>
    </location>
</feature>
<dbReference type="Proteomes" id="UP000305067">
    <property type="component" value="Unassembled WGS sequence"/>
</dbReference>
<organism evidence="2 3">
    <name type="scientific">Pterulicium gracile</name>
    <dbReference type="NCBI Taxonomy" id="1884261"/>
    <lineage>
        <taxon>Eukaryota</taxon>
        <taxon>Fungi</taxon>
        <taxon>Dikarya</taxon>
        <taxon>Basidiomycota</taxon>
        <taxon>Agaricomycotina</taxon>
        <taxon>Agaricomycetes</taxon>
        <taxon>Agaricomycetidae</taxon>
        <taxon>Agaricales</taxon>
        <taxon>Pleurotineae</taxon>
        <taxon>Pterulaceae</taxon>
        <taxon>Pterulicium</taxon>
    </lineage>
</organism>
<sequence>MSSIPLMRELKRLRKDAIEAGSVVSDVDFREIILAALYTETFDSMIQNITASPQLYPSSGNVMEMLIGGYSRLQEVQRHGTSSAPRHRVTGAAARTHEIGALLTRVEDLEKLVREPNGLLSERRSERAKATKGKKPIDPTPRSENTSTMGSSSSASSTTLATDSNDNTYMSLSSNATNHFIRDIAAFTTYTPCLHAGQSPLKQTTFEILGHGVAQKLDRRVYKVVFGGGEARVLGKDGKENMKGVASETGVYRVQTMSMGPGSGG</sequence>
<proteinExistence type="predicted"/>
<dbReference type="STRING" id="1884261.A0A5C3QA77"/>